<evidence type="ECO:0000256" key="1">
    <source>
        <dbReference type="SAM" id="Phobius"/>
    </source>
</evidence>
<proteinExistence type="predicted"/>
<dbReference type="EMBL" id="CM017328">
    <property type="protein sequence ID" value="KAE8124976.1"/>
    <property type="molecule type" value="Genomic_DNA"/>
</dbReference>
<evidence type="ECO:0000313" key="2">
    <source>
        <dbReference type="EMBL" id="KAE8124976.1"/>
    </source>
</evidence>
<dbReference type="Proteomes" id="UP000327013">
    <property type="component" value="Chromosome 8"/>
</dbReference>
<accession>A0A5N6RRB3</accession>
<dbReference type="GO" id="GO:0003899">
    <property type="term" value="F:DNA-directed RNA polymerase activity"/>
    <property type="evidence" value="ECO:0007669"/>
    <property type="project" value="InterPro"/>
</dbReference>
<evidence type="ECO:0000313" key="3">
    <source>
        <dbReference type="Proteomes" id="UP000327013"/>
    </source>
</evidence>
<keyword evidence="1" id="KW-0812">Transmembrane</keyword>
<reference evidence="2 3" key="1">
    <citation type="submission" date="2019-06" db="EMBL/GenBank/DDBJ databases">
        <title>A chromosomal-level reference genome of Carpinus fangiana (Coryloideae, Betulaceae).</title>
        <authorList>
            <person name="Yang X."/>
            <person name="Wang Z."/>
            <person name="Zhang L."/>
            <person name="Hao G."/>
            <person name="Liu J."/>
            <person name="Yang Y."/>
        </authorList>
    </citation>
    <scope>NUCLEOTIDE SEQUENCE [LARGE SCALE GENOMIC DNA]</scope>
    <source>
        <strain evidence="2">Cfa_2016G</strain>
        <tissue evidence="2">Leaf</tissue>
    </source>
</reference>
<dbReference type="InterPro" id="IPR037034">
    <property type="entry name" value="RNA_pol_Rpb2_2_sf"/>
</dbReference>
<gene>
    <name evidence="2" type="ORF">FH972_019815</name>
</gene>
<dbReference type="Gene3D" id="3.90.1110.10">
    <property type="entry name" value="RNA polymerase Rpb2, domain 2"/>
    <property type="match status" value="1"/>
</dbReference>
<keyword evidence="1" id="KW-0472">Membrane</keyword>
<feature type="transmembrane region" description="Helical" evidence="1">
    <location>
        <begin position="35"/>
        <end position="55"/>
    </location>
</feature>
<keyword evidence="1" id="KW-1133">Transmembrane helix</keyword>
<dbReference type="GO" id="GO:0003677">
    <property type="term" value="F:DNA binding"/>
    <property type="evidence" value="ECO:0007669"/>
    <property type="project" value="InterPro"/>
</dbReference>
<keyword evidence="3" id="KW-1185">Reference proteome</keyword>
<dbReference type="OrthoDB" id="1741114at2759"/>
<sequence length="245" mass="26017">MHVSSGAVIDLSIYLRSWWIVKRRMRISGVLKTEIVGVGMTEFFLTLWVPIMVVMKAMGMESDQEVVQMVGRDPRYSVLLLPSIEEKASGLKVVSSTPLDLFSVHSGFELGSIGEMRYVVDCYELEMPDSIFECTRGSVEKVATEDASAILPVMDLASQRVMAAAISDGISKGPGEDPAPAMGSRCPPGSVVEEGGITVSSPVEGSASAILAVTTTSLTSEVDFLAASREASTSKSGAPVAGDFQ</sequence>
<dbReference type="GO" id="GO:0006351">
    <property type="term" value="P:DNA-templated transcription"/>
    <property type="evidence" value="ECO:0007669"/>
    <property type="project" value="InterPro"/>
</dbReference>
<name>A0A5N6RRB3_9ROSI</name>
<organism evidence="2 3">
    <name type="scientific">Carpinus fangiana</name>
    <dbReference type="NCBI Taxonomy" id="176857"/>
    <lineage>
        <taxon>Eukaryota</taxon>
        <taxon>Viridiplantae</taxon>
        <taxon>Streptophyta</taxon>
        <taxon>Embryophyta</taxon>
        <taxon>Tracheophyta</taxon>
        <taxon>Spermatophyta</taxon>
        <taxon>Magnoliopsida</taxon>
        <taxon>eudicotyledons</taxon>
        <taxon>Gunneridae</taxon>
        <taxon>Pentapetalae</taxon>
        <taxon>rosids</taxon>
        <taxon>fabids</taxon>
        <taxon>Fagales</taxon>
        <taxon>Betulaceae</taxon>
        <taxon>Carpinus</taxon>
    </lineage>
</organism>
<protein>
    <submittedName>
        <fullName evidence="2">Uncharacterized protein</fullName>
    </submittedName>
</protein>
<dbReference type="AlphaFoldDB" id="A0A5N6RRB3"/>